<organism evidence="1 2">
    <name type="scientific">Variovorax guangxiensis</name>
    <dbReference type="NCBI Taxonomy" id="1775474"/>
    <lineage>
        <taxon>Bacteria</taxon>
        <taxon>Pseudomonadati</taxon>
        <taxon>Pseudomonadota</taxon>
        <taxon>Betaproteobacteria</taxon>
        <taxon>Burkholderiales</taxon>
        <taxon>Comamonadaceae</taxon>
        <taxon>Variovorax</taxon>
    </lineage>
</organism>
<protein>
    <submittedName>
        <fullName evidence="1">Uncharacterized protein</fullName>
    </submittedName>
</protein>
<evidence type="ECO:0000313" key="2">
    <source>
        <dbReference type="Proteomes" id="UP000524450"/>
    </source>
</evidence>
<proteinExistence type="predicted"/>
<evidence type="ECO:0000313" key="1">
    <source>
        <dbReference type="EMBL" id="MBB4219260.1"/>
    </source>
</evidence>
<dbReference type="AlphaFoldDB" id="A0A840FJ83"/>
<sequence length="144" mass="16115">MQVTENLERNSARCSFSGLGEHQLAQLCEKRHGKAKHSVGKQQADRDNHQSLLDIGLRSYGIDQDLEQNRHADIRHLGSDHEGERSEHSPLVLPQIRKEATKCLPIGALGSLGHEISRKNYRRFTCVNASHAAPELLLLNCAHL</sequence>
<name>A0A840FJ83_9BURK</name>
<comment type="caution">
    <text evidence="1">The sequence shown here is derived from an EMBL/GenBank/DDBJ whole genome shotgun (WGS) entry which is preliminary data.</text>
</comment>
<reference evidence="1 2" key="1">
    <citation type="submission" date="2020-08" db="EMBL/GenBank/DDBJ databases">
        <title>Genomic Encyclopedia of Type Strains, Phase IV (KMG-V): Genome sequencing to study the core and pangenomes of soil and plant-associated prokaryotes.</title>
        <authorList>
            <person name="Whitman W."/>
        </authorList>
    </citation>
    <scope>NUCLEOTIDE SEQUENCE [LARGE SCALE GENOMIC DNA]</scope>
    <source>
        <strain evidence="1 2">34/80</strain>
    </source>
</reference>
<dbReference type="EMBL" id="JACIFZ010000001">
    <property type="protein sequence ID" value="MBB4219260.1"/>
    <property type="molecule type" value="Genomic_DNA"/>
</dbReference>
<gene>
    <name evidence="1" type="ORF">GGD71_000007</name>
</gene>
<dbReference type="Proteomes" id="UP000524450">
    <property type="component" value="Unassembled WGS sequence"/>
</dbReference>
<accession>A0A840FJ83</accession>